<dbReference type="PANTHER" id="PTHR42788:SF19">
    <property type="entry name" value="ALIPHATIC SULFONATES IMPORT ATP-BINDING PROTEIN SSUB 2"/>
    <property type="match status" value="1"/>
</dbReference>
<gene>
    <name evidence="6" type="ORF">ACFFHT_00865</name>
</gene>
<dbReference type="Gene3D" id="3.40.50.300">
    <property type="entry name" value="P-loop containing nucleotide triphosphate hydrolases"/>
    <property type="match status" value="1"/>
</dbReference>
<dbReference type="SMART" id="SM00382">
    <property type="entry name" value="AAA"/>
    <property type="match status" value="1"/>
</dbReference>
<proteinExistence type="inferred from homology"/>
<evidence type="ECO:0000313" key="7">
    <source>
        <dbReference type="Proteomes" id="UP001589769"/>
    </source>
</evidence>
<accession>A0ABV6HTC9</accession>
<comment type="caution">
    <text evidence="6">The sequence shown here is derived from an EMBL/GenBank/DDBJ whole genome shotgun (WGS) entry which is preliminary data.</text>
</comment>
<reference evidence="6 7" key="1">
    <citation type="submission" date="2024-09" db="EMBL/GenBank/DDBJ databases">
        <authorList>
            <person name="Sun Q."/>
            <person name="Mori K."/>
        </authorList>
    </citation>
    <scope>NUCLEOTIDE SEQUENCE [LARGE SCALE GENOMIC DNA]</scope>
    <source>
        <strain evidence="6 7">CCM 7538</strain>
    </source>
</reference>
<dbReference type="InterPro" id="IPR027417">
    <property type="entry name" value="P-loop_NTPase"/>
</dbReference>
<dbReference type="GO" id="GO:0005524">
    <property type="term" value="F:ATP binding"/>
    <property type="evidence" value="ECO:0007669"/>
    <property type="project" value="UniProtKB-KW"/>
</dbReference>
<sequence>MNAVQIRHLTLAFTQKALFVDFNFTLQQGRWTALLGRSGVGKSTLLRIIAGLEQQTIQQGEIIFTSAKQSVAFMAQNDGLLPWLSVLDNVQLAQHLHGKKSTASRQQAEQLLAAVQMWEHRNKACYQLSGGQRQRVALARTLMQSSEIILMDEPFSALDVVTRLQLQHLARQLLVGKTVLLVTHDPQEALCLCDDIFVLHKQADHVHLSPVLSPTIHSPEQPEFWQLHQQLLQQLQQGEL</sequence>
<keyword evidence="4 6" id="KW-0067">ATP-binding</keyword>
<comment type="similarity">
    <text evidence="1">Belongs to the ABC transporter superfamily.</text>
</comment>
<dbReference type="PANTHER" id="PTHR42788">
    <property type="entry name" value="TAURINE IMPORT ATP-BINDING PROTEIN-RELATED"/>
    <property type="match status" value="1"/>
</dbReference>
<evidence type="ECO:0000313" key="6">
    <source>
        <dbReference type="EMBL" id="MFC0322126.1"/>
    </source>
</evidence>
<dbReference type="PROSITE" id="PS50893">
    <property type="entry name" value="ABC_TRANSPORTER_2"/>
    <property type="match status" value="1"/>
</dbReference>
<dbReference type="SUPFAM" id="SSF52540">
    <property type="entry name" value="P-loop containing nucleoside triphosphate hydrolases"/>
    <property type="match status" value="1"/>
</dbReference>
<evidence type="ECO:0000259" key="5">
    <source>
        <dbReference type="PROSITE" id="PS50893"/>
    </source>
</evidence>
<evidence type="ECO:0000256" key="2">
    <source>
        <dbReference type="ARBA" id="ARBA00022448"/>
    </source>
</evidence>
<keyword evidence="2" id="KW-0813">Transport</keyword>
<organism evidence="6 7">
    <name type="scientific">Gallibacterium melopsittaci</name>
    <dbReference type="NCBI Taxonomy" id="516063"/>
    <lineage>
        <taxon>Bacteria</taxon>
        <taxon>Pseudomonadati</taxon>
        <taxon>Pseudomonadota</taxon>
        <taxon>Gammaproteobacteria</taxon>
        <taxon>Pasteurellales</taxon>
        <taxon>Pasteurellaceae</taxon>
        <taxon>Gallibacterium</taxon>
    </lineage>
</organism>
<dbReference type="InterPro" id="IPR017871">
    <property type="entry name" value="ABC_transporter-like_CS"/>
</dbReference>
<dbReference type="PROSITE" id="PS00211">
    <property type="entry name" value="ABC_TRANSPORTER_1"/>
    <property type="match status" value="1"/>
</dbReference>
<evidence type="ECO:0000256" key="1">
    <source>
        <dbReference type="ARBA" id="ARBA00005417"/>
    </source>
</evidence>
<dbReference type="EMBL" id="JBHLWA010000004">
    <property type="protein sequence ID" value="MFC0322126.1"/>
    <property type="molecule type" value="Genomic_DNA"/>
</dbReference>
<feature type="domain" description="ABC transporter" evidence="5">
    <location>
        <begin position="4"/>
        <end position="226"/>
    </location>
</feature>
<dbReference type="InterPro" id="IPR003439">
    <property type="entry name" value="ABC_transporter-like_ATP-bd"/>
</dbReference>
<dbReference type="Pfam" id="PF00005">
    <property type="entry name" value="ABC_tran"/>
    <property type="match status" value="1"/>
</dbReference>
<evidence type="ECO:0000256" key="3">
    <source>
        <dbReference type="ARBA" id="ARBA00022741"/>
    </source>
</evidence>
<evidence type="ECO:0000256" key="4">
    <source>
        <dbReference type="ARBA" id="ARBA00022840"/>
    </source>
</evidence>
<dbReference type="Proteomes" id="UP001589769">
    <property type="component" value="Unassembled WGS sequence"/>
</dbReference>
<keyword evidence="3" id="KW-0547">Nucleotide-binding</keyword>
<dbReference type="InterPro" id="IPR003593">
    <property type="entry name" value="AAA+_ATPase"/>
</dbReference>
<dbReference type="RefSeq" id="WP_382372581.1">
    <property type="nucleotide sequence ID" value="NZ_JBHLWA010000004.1"/>
</dbReference>
<keyword evidence="7" id="KW-1185">Reference proteome</keyword>
<name>A0ABV6HTC9_9PAST</name>
<dbReference type="InterPro" id="IPR050166">
    <property type="entry name" value="ABC_transporter_ATP-bind"/>
</dbReference>
<protein>
    <submittedName>
        <fullName evidence="6">ABC transporter ATP-binding protein</fullName>
    </submittedName>
</protein>